<dbReference type="PANTHER" id="PTHR47396:SF1">
    <property type="entry name" value="ATP-DEPENDENT HELICASE IRC3-RELATED"/>
    <property type="match status" value="1"/>
</dbReference>
<protein>
    <submittedName>
        <fullName evidence="4">Type I restriction-modification system, restriction subunit</fullName>
        <ecNumber evidence="4">3.1.21.3</ecNumber>
    </submittedName>
</protein>
<dbReference type="InterPro" id="IPR025285">
    <property type="entry name" value="DUF4145"/>
</dbReference>
<dbReference type="InterPro" id="IPR001650">
    <property type="entry name" value="Helicase_C-like"/>
</dbReference>
<dbReference type="GO" id="GO:0009035">
    <property type="term" value="F:type I site-specific deoxyribonuclease activity"/>
    <property type="evidence" value="ECO:0007669"/>
    <property type="project" value="UniProtKB-EC"/>
</dbReference>
<dbReference type="Pfam" id="PF04851">
    <property type="entry name" value="ResIII"/>
    <property type="match status" value="1"/>
</dbReference>
<dbReference type="OrthoDB" id="9776021at2"/>
<reference evidence="4 5" key="1">
    <citation type="journal article" date="2015" name="Genome Announc.">
        <title>Complete Genome Sequence of the Type Strain Corynebacterium testudinoris DSM 44614, Recovered from Necrotic Lesions in the Mouth of a Tortoise.</title>
        <authorList>
            <person name="Ruckert C."/>
            <person name="Kriete M."/>
            <person name="Jaenicke S."/>
            <person name="Winkler A."/>
            <person name="Tauch A."/>
        </authorList>
    </citation>
    <scope>NUCLEOTIDE SEQUENCE [LARGE SCALE GENOMIC DNA]</scope>
    <source>
        <strain evidence="4 5">DSM 44614</strain>
    </source>
</reference>
<dbReference type="EMBL" id="CP011545">
    <property type="protein sequence ID" value="AKK07568.1"/>
    <property type="molecule type" value="Genomic_DNA"/>
</dbReference>
<dbReference type="KEGG" id="cted:CTEST_00490"/>
<organism evidence="4 5">
    <name type="scientific">Corynebacterium testudinoris</name>
    <dbReference type="NCBI Taxonomy" id="136857"/>
    <lineage>
        <taxon>Bacteria</taxon>
        <taxon>Bacillati</taxon>
        <taxon>Actinomycetota</taxon>
        <taxon>Actinomycetes</taxon>
        <taxon>Mycobacteriales</taxon>
        <taxon>Corynebacteriaceae</taxon>
        <taxon>Corynebacterium</taxon>
    </lineage>
</organism>
<dbReference type="PANTHER" id="PTHR47396">
    <property type="entry name" value="TYPE I RESTRICTION ENZYME ECOKI R PROTEIN"/>
    <property type="match status" value="1"/>
</dbReference>
<reference evidence="5" key="2">
    <citation type="submission" date="2015-05" db="EMBL/GenBank/DDBJ databases">
        <title>Complete genome sequence of Corynebacterium testudinoris DSM 44614, recovered from necrotic lesions in the mouth of a tortoise.</title>
        <authorList>
            <person name="Ruckert C."/>
            <person name="Albersmeier A."/>
            <person name="Winkler A."/>
            <person name="Tauch A."/>
        </authorList>
    </citation>
    <scope>NUCLEOTIDE SEQUENCE [LARGE SCALE GENOMIC DNA]</scope>
    <source>
        <strain evidence="5">DSM 44614</strain>
    </source>
</reference>
<sequence>MTAPASSNFAFLGRVWPALLRDCIQAERTALSDPKVSCFLSRHVLERLVHHIWEFRELGAWEALSLFDQLQDPGFTEVVPGPQRDKMHVIRKVGNNAVHGDQVIQPQEAVRLLKHLFDVLNYATARHSAHPEFRPTTPFDERLLTQSAPQPQISRVQLSKMAAELQAKEQELAKSALLLDQAEAQRQKLAEQHAAEQARFAQARAQAAADHSRLEEIAAERDREIARLRAQLREQQALAAGAGASPSIPAQISEAETRRDLIDPMLADAGFTLGDNLSVEHPVSGMPLSGENRTGQGFVDYVLWDDNGQPLALVEAKKSSASMAVGHTQARLYADCLERQYGQRPLIFNTNGHAIQLTDDAAHLPGSGSGYGTRAVEGYPTTEQLRTLIHRRRHRRDLAAMTVDPDIAGRAYQLEMIRRVTESLQQERRRRALLVMATGTGKTRVAIATTKLLREAGWAGKVLFLADRTALVEQAYENFLAHYPDSVPVNLLADPRGVGQVYVSTYQTMMGLISDDGTTPARFRPFDFDLIIVDEAHRSIYHRFRRILDYFDSYVLGLTATPKDDVHRDTYLLFDIEDKVPTGAYTLEQAIADNHLVPYRVLTQDSLFLRSGVRYEDLSEEEKQRWDALDWGSDDTGDPLPPPDGASPAEINARLYNLDTIRKVLSTLVQEGIKVGGDHLGKTIIFGRTQQHAELIKQEFDRLFPAYAPKASQVITHSTRYASAAIKEFKNPTSGMNVAISVDMLDTGIDVPEVVNLVFFRPVYSATKFWQMMGRGTRLRPDLFAPGVDKSVFHVFDFCGNAETFLNGEVADTPGARQVTLSERLFLSRARLVSLIDATAFRTELSSHLHSLVQAIPPGHILVRPQDRPVLERYQRREAWSALTERNVEELAEYIAGLPMSTMEDKESAKRFDLLLLQLQLALMSPDASWEKNRGRVEKIAADLLMVDNIAPVVAQRDLLSQVADPEWWTDVTVEDLETVRRGLRDLMDFLPQHKRTTVITDFEDEFGDVAEFDLPTGEASVFINVSLVEEKLRAELEQHHSSVAMQKLRTARPLTPSDVEALELMIADVGLEGVDTLREKLGADSIPDFIRRLVGLDETAMREEFADLLQGSTLTANQIGFVRTIVDALARNGYLEVKQLFEAPFDTYGNLVDLFAGNQAIVVDLSSRLQRINDSTAVG</sequence>
<evidence type="ECO:0000256" key="2">
    <source>
        <dbReference type="SAM" id="MobiDB-lite"/>
    </source>
</evidence>
<dbReference type="Proteomes" id="UP000035540">
    <property type="component" value="Chromosome"/>
</dbReference>
<evidence type="ECO:0000313" key="4">
    <source>
        <dbReference type="EMBL" id="AKK07568.1"/>
    </source>
</evidence>
<dbReference type="SUPFAM" id="SSF52540">
    <property type="entry name" value="P-loop containing nucleoside triphosphate hydrolases"/>
    <property type="match status" value="2"/>
</dbReference>
<dbReference type="InterPro" id="IPR006935">
    <property type="entry name" value="Helicase/UvrB_N"/>
</dbReference>
<dbReference type="CDD" id="cd18032">
    <property type="entry name" value="DEXHc_RE_I_III_res"/>
    <property type="match status" value="1"/>
</dbReference>
<dbReference type="InterPro" id="IPR014001">
    <property type="entry name" value="Helicase_ATP-bd"/>
</dbReference>
<dbReference type="REBASE" id="113865">
    <property type="entry name" value="Cte44614ORF515P"/>
</dbReference>
<dbReference type="SMART" id="SM00487">
    <property type="entry name" value="DEXDc"/>
    <property type="match status" value="1"/>
</dbReference>
<dbReference type="Pfam" id="PF00271">
    <property type="entry name" value="Helicase_C"/>
    <property type="match status" value="1"/>
</dbReference>
<dbReference type="EC" id="3.1.21.3" evidence="4"/>
<dbReference type="Pfam" id="PF08463">
    <property type="entry name" value="EcoEI_R_C"/>
    <property type="match status" value="1"/>
</dbReference>
<feature type="domain" description="Helicase ATP-binding" evidence="3">
    <location>
        <begin position="423"/>
        <end position="580"/>
    </location>
</feature>
<dbReference type="RefSeq" id="WP_047252064.1">
    <property type="nucleotide sequence ID" value="NZ_CP011545.1"/>
</dbReference>
<dbReference type="STRING" id="136857.CTEST_00490"/>
<name>A0A0G3H6U9_9CORY</name>
<dbReference type="PROSITE" id="PS51192">
    <property type="entry name" value="HELICASE_ATP_BIND_1"/>
    <property type="match status" value="1"/>
</dbReference>
<keyword evidence="4" id="KW-0378">Hydrolase</keyword>
<dbReference type="InterPro" id="IPR013670">
    <property type="entry name" value="EcoEI_R_C_dom"/>
</dbReference>
<dbReference type="PATRIC" id="fig|136857.5.peg.97"/>
<gene>
    <name evidence="4" type="primary">hsdR2</name>
    <name evidence="4" type="ORF">CTEST_00490</name>
</gene>
<keyword evidence="1" id="KW-0175">Coiled coil</keyword>
<dbReference type="GO" id="GO:0006304">
    <property type="term" value="P:DNA modification"/>
    <property type="evidence" value="ECO:0007669"/>
    <property type="project" value="InterPro"/>
</dbReference>
<dbReference type="Gene3D" id="3.90.1570.30">
    <property type="match status" value="1"/>
</dbReference>
<dbReference type="GO" id="GO:0005829">
    <property type="term" value="C:cytosol"/>
    <property type="evidence" value="ECO:0007669"/>
    <property type="project" value="TreeGrafter"/>
</dbReference>
<feature type="region of interest" description="Disordered" evidence="2">
    <location>
        <begin position="629"/>
        <end position="648"/>
    </location>
</feature>
<feature type="coiled-coil region" evidence="1">
    <location>
        <begin position="165"/>
        <end position="238"/>
    </location>
</feature>
<evidence type="ECO:0000259" key="3">
    <source>
        <dbReference type="PROSITE" id="PS51192"/>
    </source>
</evidence>
<keyword evidence="5" id="KW-1185">Reference proteome</keyword>
<dbReference type="Pfam" id="PF13643">
    <property type="entry name" value="DUF4145"/>
    <property type="match status" value="1"/>
</dbReference>
<dbReference type="CDD" id="cd18799">
    <property type="entry name" value="SF2_C_EcoAI-like"/>
    <property type="match status" value="1"/>
</dbReference>
<dbReference type="AlphaFoldDB" id="A0A0G3H6U9"/>
<proteinExistence type="predicted"/>
<dbReference type="InterPro" id="IPR027417">
    <property type="entry name" value="P-loop_NTPase"/>
</dbReference>
<dbReference type="GO" id="GO:0005524">
    <property type="term" value="F:ATP binding"/>
    <property type="evidence" value="ECO:0007669"/>
    <property type="project" value="InterPro"/>
</dbReference>
<dbReference type="InterPro" id="IPR050742">
    <property type="entry name" value="Helicase_Restrict-Modif_Enz"/>
</dbReference>
<dbReference type="Gene3D" id="3.40.50.300">
    <property type="entry name" value="P-loop containing nucleotide triphosphate hydrolases"/>
    <property type="match status" value="2"/>
</dbReference>
<accession>A0A0G3H6U9</accession>
<evidence type="ECO:0000256" key="1">
    <source>
        <dbReference type="SAM" id="Coils"/>
    </source>
</evidence>
<evidence type="ECO:0000313" key="5">
    <source>
        <dbReference type="Proteomes" id="UP000035540"/>
    </source>
</evidence>
<dbReference type="GO" id="GO:0003677">
    <property type="term" value="F:DNA binding"/>
    <property type="evidence" value="ECO:0007669"/>
    <property type="project" value="InterPro"/>
</dbReference>